<evidence type="ECO:0000256" key="1">
    <source>
        <dbReference type="SAM" id="SignalP"/>
    </source>
</evidence>
<feature type="signal peptide" evidence="1">
    <location>
        <begin position="1"/>
        <end position="42"/>
    </location>
</feature>
<dbReference type="InterPro" id="IPR006311">
    <property type="entry name" value="TAT_signal"/>
</dbReference>
<feature type="chain" id="PRO_5040938253" evidence="1">
    <location>
        <begin position="43"/>
        <end position="186"/>
    </location>
</feature>
<evidence type="ECO:0000313" key="2">
    <source>
        <dbReference type="EMBL" id="MCJ0765981.1"/>
    </source>
</evidence>
<evidence type="ECO:0000313" key="3">
    <source>
        <dbReference type="Proteomes" id="UP001139447"/>
    </source>
</evidence>
<gene>
    <name evidence="2" type="ORF">MMF98_22425</name>
</gene>
<comment type="caution">
    <text evidence="2">The sequence shown here is derived from an EMBL/GenBank/DDBJ whole genome shotgun (WGS) entry which is preliminary data.</text>
</comment>
<name>A0A9X2AT42_9BURK</name>
<organism evidence="2 3">
    <name type="scientific">Variovorax terrae</name>
    <dbReference type="NCBI Taxonomy" id="2923278"/>
    <lineage>
        <taxon>Bacteria</taxon>
        <taxon>Pseudomonadati</taxon>
        <taxon>Pseudomonadota</taxon>
        <taxon>Betaproteobacteria</taxon>
        <taxon>Burkholderiales</taxon>
        <taxon>Comamonadaceae</taxon>
        <taxon>Variovorax</taxon>
    </lineage>
</organism>
<accession>A0A9X2AT42</accession>
<keyword evidence="3" id="KW-1185">Reference proteome</keyword>
<dbReference type="RefSeq" id="WP_243309563.1">
    <property type="nucleotide sequence ID" value="NZ_JALGBI010000003.1"/>
</dbReference>
<proteinExistence type="predicted"/>
<protein>
    <submittedName>
        <fullName evidence="2">Uncharacterized protein</fullName>
    </submittedName>
</protein>
<dbReference type="PROSITE" id="PS51318">
    <property type="entry name" value="TAT"/>
    <property type="match status" value="1"/>
</dbReference>
<keyword evidence="1" id="KW-0732">Signal</keyword>
<dbReference type="EMBL" id="JALGBI010000003">
    <property type="protein sequence ID" value="MCJ0765981.1"/>
    <property type="molecule type" value="Genomic_DNA"/>
</dbReference>
<sequence>MANTDRKCIHGNEVASRSRRRVILGAAALAAASLLPALPAFAHHGWPGFDTDRLTYVAGTVSSEGVWGNPHSLFDIAVDSNLPARTPTLTIPKELQHPEDSIRVNAAPSYKGSRKELKIIIAPPAWSGRWGLDRPLKIGERVQAVGYINRTDDGLFRPVVFWYGPDAVPVNQVLGNTLPVRAPLPK</sequence>
<dbReference type="AlphaFoldDB" id="A0A9X2AT42"/>
<dbReference type="Proteomes" id="UP001139447">
    <property type="component" value="Unassembled WGS sequence"/>
</dbReference>
<reference evidence="2" key="1">
    <citation type="submission" date="2022-03" db="EMBL/GenBank/DDBJ databases">
        <authorList>
            <person name="Woo C.Y."/>
        </authorList>
    </citation>
    <scope>NUCLEOTIDE SEQUENCE</scope>
    <source>
        <strain evidence="2">CYS-02</strain>
    </source>
</reference>